<accession>A0A9Q0EZ23</accession>
<reference evidence="2" key="1">
    <citation type="submission" date="2022-07" db="EMBL/GenBank/DDBJ databases">
        <title>Chromosome-level genome of Muraenolepis orangiensis.</title>
        <authorList>
            <person name="Kim J."/>
        </authorList>
    </citation>
    <scope>NUCLEOTIDE SEQUENCE</scope>
    <source>
        <strain evidence="2">KU_S4_2022</strain>
        <tissue evidence="2">Muscle</tissue>
    </source>
</reference>
<protein>
    <submittedName>
        <fullName evidence="2">Uncharacterized protein</fullName>
    </submittedName>
</protein>
<gene>
    <name evidence="2" type="ORF">NHX12_018320</name>
</gene>
<evidence type="ECO:0000256" key="1">
    <source>
        <dbReference type="SAM" id="MobiDB-lite"/>
    </source>
</evidence>
<dbReference type="Proteomes" id="UP001148018">
    <property type="component" value="Unassembled WGS sequence"/>
</dbReference>
<feature type="compositionally biased region" description="Low complexity" evidence="1">
    <location>
        <begin position="76"/>
        <end position="88"/>
    </location>
</feature>
<dbReference type="AlphaFoldDB" id="A0A9Q0EZ23"/>
<dbReference type="EMBL" id="JANIIK010000034">
    <property type="protein sequence ID" value="KAJ3614750.1"/>
    <property type="molecule type" value="Genomic_DNA"/>
</dbReference>
<name>A0A9Q0EZ23_9TELE</name>
<sequence>MLLPPQGCRVIQCITSTMKAGATRKASTTKHSQGLGRHASASSSSYVFIGLLTIVPLDQSPVWFWFFYLDAQTSETTGPKKTTAPKKTTTPRRPPPQEDNHPKKTTALKKPISNPP</sequence>
<feature type="region of interest" description="Disordered" evidence="1">
    <location>
        <begin position="75"/>
        <end position="116"/>
    </location>
</feature>
<evidence type="ECO:0000313" key="2">
    <source>
        <dbReference type="EMBL" id="KAJ3614750.1"/>
    </source>
</evidence>
<proteinExistence type="predicted"/>
<feature type="region of interest" description="Disordered" evidence="1">
    <location>
        <begin position="21"/>
        <end position="41"/>
    </location>
</feature>
<organism evidence="2 3">
    <name type="scientific">Muraenolepis orangiensis</name>
    <name type="common">Patagonian moray cod</name>
    <dbReference type="NCBI Taxonomy" id="630683"/>
    <lineage>
        <taxon>Eukaryota</taxon>
        <taxon>Metazoa</taxon>
        <taxon>Chordata</taxon>
        <taxon>Craniata</taxon>
        <taxon>Vertebrata</taxon>
        <taxon>Euteleostomi</taxon>
        <taxon>Actinopterygii</taxon>
        <taxon>Neopterygii</taxon>
        <taxon>Teleostei</taxon>
        <taxon>Neoteleostei</taxon>
        <taxon>Acanthomorphata</taxon>
        <taxon>Zeiogadaria</taxon>
        <taxon>Gadariae</taxon>
        <taxon>Gadiformes</taxon>
        <taxon>Muraenolepidoidei</taxon>
        <taxon>Muraenolepididae</taxon>
        <taxon>Muraenolepis</taxon>
    </lineage>
</organism>
<comment type="caution">
    <text evidence="2">The sequence shown here is derived from an EMBL/GenBank/DDBJ whole genome shotgun (WGS) entry which is preliminary data.</text>
</comment>
<keyword evidence="3" id="KW-1185">Reference proteome</keyword>
<evidence type="ECO:0000313" key="3">
    <source>
        <dbReference type="Proteomes" id="UP001148018"/>
    </source>
</evidence>